<dbReference type="Gene3D" id="3.30.420.40">
    <property type="match status" value="4"/>
</dbReference>
<dbReference type="InterPro" id="IPR043129">
    <property type="entry name" value="ATPase_NBD"/>
</dbReference>
<dbReference type="InterPro" id="IPR051805">
    <property type="entry name" value="Dehydratase_Activator_Redct"/>
</dbReference>
<gene>
    <name evidence="3" type="ORF">O970_04725</name>
</gene>
<name>A0AB94ICT6_9GAMM</name>
<evidence type="ECO:0000313" key="4">
    <source>
        <dbReference type="Proteomes" id="UP000506160"/>
    </source>
</evidence>
<organism evidence="3 4">
    <name type="scientific">Candidatus Schmidhempelia bombi str. Bimp</name>
    <dbReference type="NCBI Taxonomy" id="1387197"/>
    <lineage>
        <taxon>Bacteria</taxon>
        <taxon>Pseudomonadati</taxon>
        <taxon>Pseudomonadota</taxon>
        <taxon>Gammaproteobacteria</taxon>
        <taxon>Orbales</taxon>
        <taxon>Orbaceae</taxon>
        <taxon>Candidatus Schmidhempelia</taxon>
    </lineage>
</organism>
<dbReference type="SUPFAM" id="SSF53067">
    <property type="entry name" value="Actin-like ATPase domain"/>
    <property type="match status" value="2"/>
</dbReference>
<evidence type="ECO:0000259" key="1">
    <source>
        <dbReference type="Pfam" id="PF01869"/>
    </source>
</evidence>
<dbReference type="CDD" id="cd24034">
    <property type="entry name" value="ASKHA_NBD_O66634-like_rpt1"/>
    <property type="match status" value="1"/>
</dbReference>
<dbReference type="Proteomes" id="UP000506160">
    <property type="component" value="Unassembled WGS sequence"/>
</dbReference>
<protein>
    <submittedName>
        <fullName evidence="3">CoA protein activase</fullName>
    </submittedName>
</protein>
<dbReference type="CDD" id="cd24035">
    <property type="entry name" value="ASKHA_NBD_O66634-like_rpt2"/>
    <property type="match status" value="1"/>
</dbReference>
<evidence type="ECO:0000259" key="2">
    <source>
        <dbReference type="Pfam" id="PF09989"/>
    </source>
</evidence>
<keyword evidence="4" id="KW-1185">Reference proteome</keyword>
<dbReference type="Pfam" id="PF09989">
    <property type="entry name" value="DUF2229"/>
    <property type="match status" value="1"/>
</dbReference>
<dbReference type="Pfam" id="PF01869">
    <property type="entry name" value="BcrAD_BadFG"/>
    <property type="match status" value="2"/>
</dbReference>
<reference evidence="3 4" key="1">
    <citation type="journal article" date="2014" name="Appl. Environ. Microbiol.">
        <title>Genomic features of a bumble bee symbiont reflect its host environment.</title>
        <authorList>
            <person name="Martinson V.G."/>
            <person name="Magoc T."/>
            <person name="Koch H."/>
            <person name="Salzberg S.L."/>
            <person name="Moran N.A."/>
        </authorList>
    </citation>
    <scope>NUCLEOTIDE SEQUENCE [LARGE SCALE GENOMIC DNA]</scope>
    <source>
        <strain evidence="3 4">Bimp</strain>
    </source>
</reference>
<sequence>MTNNFRFGLDVGSTTAKAVVLDNEGNFLYHKYIRHNTYIVASVLQILNEIKQKLGNDIQLSVKVTGSAGMSISEKAAISFIQEVIAASEVVQQRYPKVRTLIDIGGEDSKMIFFFADRAPDIRMNGSCAGGTGAFIDQMATLLNVPVNEFDALARQHDQVFSIASRCGVFAKTDVQNLISRNVSKENIAYSVLHAVCIQLVNTLARGYDVVPKLMLIGGPFSFLPTLSQAALATLKLTEDDLIKTEHPTLLSAWGAALHPIERTVLSIDEFIQRLESNITQSNSTHFAQNLLQPLFTQPSFSEWQNKRKYIDIVKMPLSAYLTGQTFLGIDSGSTTTKITLIGEQNQLLFHYYAPNNGHSVQALITGLSELKQQLIHHPRQINIARTAVTGYGEELLKAAFAIDDGLVETMAHFAAAKHIEPKVSFIMDIGGQDMKAIFVTNGVVNHIELNEACSAGCGSFIETFAKSLNSTTIDFANAACHATKPCDLGTRCTVFMNSKVKQALRENASMGDIAAGLAYSVIKNAIYKVLKLHDISKLGQHIVVQGGTFKNPAVFRALEQLTGATISTSSIPELMGAYGAALVAKANYQQQPQTSTFIGLDNLHQAQNSRTKASRCKGCDNVCDIIIYRFDNGQRYYSGNKCERFLSNAPIKNHHAFNMFDYKNALLFDRVKPSKPNADLTLGIPRVLGMYEHFPFWHTLFTECNINVTLSPISTMDIYEKGAGTVMSDSICFPAKLVHGHIMELAQMQVDRIFMPMVIFESNQFDNAENNYNCPIVSSYAEVILSAINPHHRYGIPLDNPVINFTDIKLLKKGCWHYCQTLLPNLDKTTFNLAFKQALEQQAHVKQSLYLKAQEILSMAKTTNRYVFVLAGRPYHCDSLINHKTPEILNALDCDVITEDSLLTPHHQLSSELQVCAQWSYPNRLYAAASFVANQPNNIQFVQFNSFGCGPDAIVTDECKALLESKGKTNTLIRIDEITATGSVKLRLRSILESLKLNQSRQPIEQIRPQLPVFNRQDKKQRIILAPYISDFYSPLLPPLFALSGYQLVILPKPDKQSVEWGLKYCNNEICYPATIIVGDIIKALHSGKYERQNVAIGITQTGGQCRASSYLSLIKKAMISNGFADVPIISLSTNSMINTQQPGFKLNWIKTVPATFIGILFADAISKMYYACAPREINKGQSDNLKEYYMQQIKDYIGERRRYKHIFTLLERAVTEFNQIPTKPIDCPQIGIVGEIYVKYNDFGNQHSLDWLVKQGIEPVIPPMLEFFSQFFVNYDTNIEQNLQSKSLISYLLAFFEHYTQSKVNKTNTILQRFKYYRPFHNIRDMSEKAKQILNLSNQYGEGWLIPAGISSLAEQGINNIISLQPFGCIANHVVSKGVEKRMRDLYPKLNLLYLDFDDGAGEVNVLNRLHFMVSSLKYQQLERVI</sequence>
<dbReference type="InterPro" id="IPR018709">
    <property type="entry name" value="CoA_activase_DUF2229"/>
</dbReference>
<dbReference type="EMBL" id="AWGA01000049">
    <property type="protein sequence ID" value="TEA27236.1"/>
    <property type="molecule type" value="Genomic_DNA"/>
</dbReference>
<accession>A0AB94ICT6</accession>
<feature type="domain" description="DUF2229" evidence="2">
    <location>
        <begin position="682"/>
        <end position="903"/>
    </location>
</feature>
<feature type="domain" description="ATPase BadF/BadG/BcrA/BcrD type" evidence="1">
    <location>
        <begin position="8"/>
        <end position="257"/>
    </location>
</feature>
<dbReference type="PANTHER" id="PTHR32329">
    <property type="entry name" value="BIFUNCTIONAL PROTEIN [INCLUDES 2-HYDROXYACYL-COA DEHYDRATASE (N-TER) AND ITS ACTIVATOR DOMAIN (C_TERM)-RELATED"/>
    <property type="match status" value="1"/>
</dbReference>
<dbReference type="InterPro" id="IPR002731">
    <property type="entry name" value="ATPase_BadF"/>
</dbReference>
<evidence type="ECO:0000313" key="3">
    <source>
        <dbReference type="EMBL" id="TEA27236.1"/>
    </source>
</evidence>
<comment type="caution">
    <text evidence="3">The sequence shown here is derived from an EMBL/GenBank/DDBJ whole genome shotgun (WGS) entry which is preliminary data.</text>
</comment>
<dbReference type="PANTHER" id="PTHR32329:SF4">
    <property type="entry name" value="ACTIVATOR OF 2-HYDROXYACYL-COA DEHYDRATASE"/>
    <property type="match status" value="1"/>
</dbReference>
<proteinExistence type="predicted"/>
<feature type="domain" description="ATPase BadF/BadG/BcrA/BcrD type" evidence="1">
    <location>
        <begin position="328"/>
        <end position="585"/>
    </location>
</feature>
<dbReference type="RefSeq" id="WP_024496000.1">
    <property type="nucleotide sequence ID" value="NZ_AWGA01000049.1"/>
</dbReference>